<accession>A0A5B0N541</accession>
<sequence>MVPTGGVSTVLPPSPSTAPPGHEANTSAGVNAAQPAEGIGPASRREFNITTSLKLYVASKSKQKKKIWVQVTSKDDFTVKVVPGDTSYEDFQDLVAAACDLAVPNTGDIVAKNKPDLSWNVTIGRLKGWLKADAKTLTDSDSYDNWIAAFVACKKKDVPIALALRMANPADIIKRGKQADILAKRAKIKKARELKKTSKRKAGDVEDEDLSEDEEEEIDPEDWNDVDFHMRALFDANPIDREYDAHIPVFLHPTVPGRFILLTMEACQEWALGILDEKQPAVNMLSPPKKLTWEDVGSPRKKMKTMQAPENNGEDKAMWCRMMVEAFTEARKATSKEIDPPPGSDGLSYQGDSECPIVDYLHFLKVRNLDRVLDVLTASDIHSHKFFRAGSSLAREEVLSLGLTVGVVTALYDNVSKYERFLINSA</sequence>
<protein>
    <submittedName>
        <fullName evidence="2">Uncharacterized protein</fullName>
    </submittedName>
</protein>
<name>A0A5B0N541_PUCGR</name>
<evidence type="ECO:0000313" key="2">
    <source>
        <dbReference type="EMBL" id="KAA1083230.1"/>
    </source>
</evidence>
<dbReference type="Proteomes" id="UP000325313">
    <property type="component" value="Unassembled WGS sequence"/>
</dbReference>
<feature type="region of interest" description="Disordered" evidence="1">
    <location>
        <begin position="197"/>
        <end position="219"/>
    </location>
</feature>
<evidence type="ECO:0000313" key="3">
    <source>
        <dbReference type="Proteomes" id="UP000325313"/>
    </source>
</evidence>
<dbReference type="EMBL" id="VDEP01000438">
    <property type="protein sequence ID" value="KAA1083230.1"/>
    <property type="molecule type" value="Genomic_DNA"/>
</dbReference>
<dbReference type="AlphaFoldDB" id="A0A5B0N541"/>
<gene>
    <name evidence="2" type="ORF">PGTUg99_014766</name>
</gene>
<proteinExistence type="predicted"/>
<organism evidence="2 3">
    <name type="scientific">Puccinia graminis f. sp. tritici</name>
    <dbReference type="NCBI Taxonomy" id="56615"/>
    <lineage>
        <taxon>Eukaryota</taxon>
        <taxon>Fungi</taxon>
        <taxon>Dikarya</taxon>
        <taxon>Basidiomycota</taxon>
        <taxon>Pucciniomycotina</taxon>
        <taxon>Pucciniomycetes</taxon>
        <taxon>Pucciniales</taxon>
        <taxon>Pucciniaceae</taxon>
        <taxon>Puccinia</taxon>
    </lineage>
</organism>
<comment type="caution">
    <text evidence="2">The sequence shown here is derived from an EMBL/GenBank/DDBJ whole genome shotgun (WGS) entry which is preliminary data.</text>
</comment>
<evidence type="ECO:0000256" key="1">
    <source>
        <dbReference type="SAM" id="MobiDB-lite"/>
    </source>
</evidence>
<feature type="compositionally biased region" description="Acidic residues" evidence="1">
    <location>
        <begin position="205"/>
        <end position="219"/>
    </location>
</feature>
<reference evidence="2 3" key="1">
    <citation type="submission" date="2019-05" db="EMBL/GenBank/DDBJ databases">
        <title>Emergence of the Ug99 lineage of the wheat stem rust pathogen through somatic hybridization.</title>
        <authorList>
            <person name="Li F."/>
            <person name="Upadhyaya N.M."/>
            <person name="Sperschneider J."/>
            <person name="Matny O."/>
            <person name="Nguyen-Phuc H."/>
            <person name="Mago R."/>
            <person name="Raley C."/>
            <person name="Miller M.E."/>
            <person name="Silverstein K.A.T."/>
            <person name="Henningsen E."/>
            <person name="Hirsch C.D."/>
            <person name="Visser B."/>
            <person name="Pretorius Z.A."/>
            <person name="Steffenson B.J."/>
            <person name="Schwessinger B."/>
            <person name="Dodds P.N."/>
            <person name="Figueroa M."/>
        </authorList>
    </citation>
    <scope>NUCLEOTIDE SEQUENCE [LARGE SCALE GENOMIC DNA]</scope>
    <source>
        <strain evidence="2 3">Ug99</strain>
    </source>
</reference>
<feature type="region of interest" description="Disordered" evidence="1">
    <location>
        <begin position="1"/>
        <end position="43"/>
    </location>
</feature>